<dbReference type="GO" id="GO:0051287">
    <property type="term" value="F:NAD binding"/>
    <property type="evidence" value="ECO:0007669"/>
    <property type="project" value="InterPro"/>
</dbReference>
<protein>
    <recommendedName>
        <fullName evidence="2">UDP-glucose/GDP-mannose dehydrogenase dimerisation domain-containing protein</fullName>
    </recommendedName>
</protein>
<dbReference type="Gene3D" id="1.10.1040.10">
    <property type="entry name" value="N-(1-d-carboxylethyl)-l-norvaline Dehydrogenase, domain 2"/>
    <property type="match status" value="1"/>
</dbReference>
<dbReference type="OrthoDB" id="5371510at2759"/>
<sequence>MATKSMQSPETDADHQSPAHDVWSGQASRKQNGPESVDINANLLTHEPGLPKLNRPPFLSLPGWETRLHSRPVGRDAARRYAAGEYITHWNLHNIESQLCEGDTLIFVDFPPSPAGKYNNGCFVHEWTSVHFRVSSHKLRATGSTKFADMLNANYQSRIQRERNLLNKLPQGIRFVLDLTPPSEEEDLISQVREVALTPGIIGWWTASEKYSVDDRVVFGHDDVCTCSGESGENGKGIPKYSYGDEADLNLEGEAFWLGSGRPNNLSLLSRTWHGAQPYVGRRFTGWKRRVKQTAGQVPAKREIPEYCPVRHRVGILRLLLLIEDRPVLVDSAPLAWTLVAVANTFDCAGVVRDVFLKWLMSPNNAVIVEVLPEESLQLGFTLRLDDVTRSAFRILVNELALEQAADDARDIHKIAPYTVFGRKRHNPGNRLNKLIQHAAYAMFQRVSQFSQRFVSKTIFEDLRVPEWELLQSLLQMPEGRPEAPAFREFEDVAQNFRRALNRSTGYIADATLGKHLNWSLLASIDDYRATHVDTAVFRPFDLIYKDFNIVQKFMCYFLPAELNYCFIKMGTILSLEFTLFDADLRAKLDKYPDLRKEFANACLSAPKQFGIRGSQDSFRALISSFEKHFILPKLSIPIKATRQYMLLTLTQNEFRFLPPWAGGSNDGTGSVSEDSLFPAGHGPEETYHTDPMISSDASDLPDYFMKMRYGGARYIDIRRHQDICELAKPCNCLPPTDLVVPQGTEYRCSPIPAMFSPPVGPRLMMDYFTNPDDIPANSTLVLQQLPKRTCGRLSQEEHTEIVEAWGIYYKEDWDWEKIKYFNNVYNAIKISYFIKAHAICAKVGLDGHLVGAAVSRSAEGMWNPLYGTRCGVPDGGACLPKDTEAFLHVPPVPSPDKIDAVLKAVRQSGGALGEPEELLLEVGKPTPTI</sequence>
<dbReference type="AlphaFoldDB" id="A0A5Q4BFP9"/>
<dbReference type="InterPro" id="IPR008927">
    <property type="entry name" value="6-PGluconate_DH-like_C_sf"/>
</dbReference>
<keyword evidence="4" id="KW-1185">Reference proteome</keyword>
<proteinExistence type="predicted"/>
<dbReference type="Proteomes" id="UP000326340">
    <property type="component" value="Unassembled WGS sequence"/>
</dbReference>
<evidence type="ECO:0000313" key="3">
    <source>
        <dbReference type="EMBL" id="TQN65537.1"/>
    </source>
</evidence>
<dbReference type="InterPro" id="IPR014026">
    <property type="entry name" value="UDP-Glc/GDP-Man_DH_dimer"/>
</dbReference>
<evidence type="ECO:0000256" key="1">
    <source>
        <dbReference type="SAM" id="MobiDB-lite"/>
    </source>
</evidence>
<dbReference type="InterPro" id="IPR013328">
    <property type="entry name" value="6PGD_dom2"/>
</dbReference>
<feature type="compositionally biased region" description="Polar residues" evidence="1">
    <location>
        <begin position="25"/>
        <end position="34"/>
    </location>
</feature>
<feature type="region of interest" description="Disordered" evidence="1">
    <location>
        <begin position="1"/>
        <end position="35"/>
    </location>
</feature>
<dbReference type="GO" id="GO:0016616">
    <property type="term" value="F:oxidoreductase activity, acting on the CH-OH group of donors, NAD or NADP as acceptor"/>
    <property type="evidence" value="ECO:0007669"/>
    <property type="project" value="InterPro"/>
</dbReference>
<dbReference type="SUPFAM" id="SSF48179">
    <property type="entry name" value="6-phosphogluconate dehydrogenase C-terminal domain-like"/>
    <property type="match status" value="1"/>
</dbReference>
<feature type="non-terminal residue" evidence="3">
    <location>
        <position position="930"/>
    </location>
</feature>
<accession>A0A5Q4BFP9</accession>
<feature type="domain" description="UDP-glucose/GDP-mannose dehydrogenase dimerisation" evidence="2">
    <location>
        <begin position="817"/>
        <end position="889"/>
    </location>
</feature>
<gene>
    <name evidence="3" type="ORF">CSHISOI_09887</name>
</gene>
<dbReference type="Pfam" id="PF00984">
    <property type="entry name" value="UDPG_MGDP_dh"/>
    <property type="match status" value="1"/>
</dbReference>
<organism evidence="3 4">
    <name type="scientific">Colletotrichum shisoi</name>
    <dbReference type="NCBI Taxonomy" id="2078593"/>
    <lineage>
        <taxon>Eukaryota</taxon>
        <taxon>Fungi</taxon>
        <taxon>Dikarya</taxon>
        <taxon>Ascomycota</taxon>
        <taxon>Pezizomycotina</taxon>
        <taxon>Sordariomycetes</taxon>
        <taxon>Hypocreomycetidae</taxon>
        <taxon>Glomerellales</taxon>
        <taxon>Glomerellaceae</taxon>
        <taxon>Colletotrichum</taxon>
        <taxon>Colletotrichum destructivum species complex</taxon>
    </lineage>
</organism>
<evidence type="ECO:0000259" key="2">
    <source>
        <dbReference type="Pfam" id="PF00984"/>
    </source>
</evidence>
<evidence type="ECO:0000313" key="4">
    <source>
        <dbReference type="Proteomes" id="UP000326340"/>
    </source>
</evidence>
<comment type="caution">
    <text evidence="3">The sequence shown here is derived from an EMBL/GenBank/DDBJ whole genome shotgun (WGS) entry which is preliminary data.</text>
</comment>
<dbReference type="EMBL" id="PUHP01001573">
    <property type="protein sequence ID" value="TQN65537.1"/>
    <property type="molecule type" value="Genomic_DNA"/>
</dbReference>
<feature type="compositionally biased region" description="Polar residues" evidence="1">
    <location>
        <begin position="1"/>
        <end position="10"/>
    </location>
</feature>
<reference evidence="3 4" key="1">
    <citation type="journal article" date="2019" name="Sci. Rep.">
        <title>Colletotrichum shisoi sp. nov., an anthracnose pathogen of Perilla frutescens in Japan: molecular phylogenetic, morphological and genomic evidence.</title>
        <authorList>
            <person name="Gan P."/>
            <person name="Tsushima A."/>
            <person name="Hiroyama R."/>
            <person name="Narusaka M."/>
            <person name="Takano Y."/>
            <person name="Narusaka Y."/>
            <person name="Kawaradani M."/>
            <person name="Damm U."/>
            <person name="Shirasu K."/>
        </authorList>
    </citation>
    <scope>NUCLEOTIDE SEQUENCE [LARGE SCALE GENOMIC DNA]</scope>
    <source>
        <strain evidence="3 4">PG-2018a</strain>
    </source>
</reference>
<name>A0A5Q4BFP9_9PEZI</name>